<dbReference type="AlphaFoldDB" id="A0A0S3PNV5"/>
<dbReference type="KEGG" id="vgo:GJW-30_1_00077"/>
<protein>
    <recommendedName>
        <fullName evidence="3">DUF2188 domain-containing protein</fullName>
    </recommendedName>
</protein>
<accession>A0A0S3PNV5</accession>
<dbReference type="RefSeq" id="WP_096350396.1">
    <property type="nucleotide sequence ID" value="NZ_AP014946.1"/>
</dbReference>
<name>A0A0S3PNV5_9BRAD</name>
<organism evidence="1 2">
    <name type="scientific">Variibacter gotjawalensis</name>
    <dbReference type="NCBI Taxonomy" id="1333996"/>
    <lineage>
        <taxon>Bacteria</taxon>
        <taxon>Pseudomonadati</taxon>
        <taxon>Pseudomonadota</taxon>
        <taxon>Alphaproteobacteria</taxon>
        <taxon>Hyphomicrobiales</taxon>
        <taxon>Nitrobacteraceae</taxon>
        <taxon>Variibacter</taxon>
    </lineage>
</organism>
<gene>
    <name evidence="1" type="ORF">GJW-30_1_00077</name>
</gene>
<evidence type="ECO:0000313" key="2">
    <source>
        <dbReference type="Proteomes" id="UP000236884"/>
    </source>
</evidence>
<reference evidence="1 2" key="1">
    <citation type="submission" date="2015-08" db="EMBL/GenBank/DDBJ databases">
        <title>Investigation of the bacterial diversity of lava forest soil.</title>
        <authorList>
            <person name="Lee J.S."/>
        </authorList>
    </citation>
    <scope>NUCLEOTIDE SEQUENCE [LARGE SCALE GENOMIC DNA]</scope>
    <source>
        <strain evidence="1 2">GJW-30</strain>
    </source>
</reference>
<sequence length="73" mass="8473">MPSDIAAIVYVTPVGNRWSVRYDGQEIIGDLILHDAKEAAERVAETLRERGFQFVRVKTERSKRGRWARSERQ</sequence>
<evidence type="ECO:0000313" key="1">
    <source>
        <dbReference type="EMBL" id="BAT57571.1"/>
    </source>
</evidence>
<dbReference type="EMBL" id="AP014946">
    <property type="protein sequence ID" value="BAT57571.1"/>
    <property type="molecule type" value="Genomic_DNA"/>
</dbReference>
<dbReference type="Proteomes" id="UP000236884">
    <property type="component" value="Chromosome"/>
</dbReference>
<evidence type="ECO:0008006" key="3">
    <source>
        <dbReference type="Google" id="ProtNLM"/>
    </source>
</evidence>
<keyword evidence="2" id="KW-1185">Reference proteome</keyword>
<proteinExistence type="predicted"/>